<keyword evidence="1" id="KW-1133">Transmembrane helix</keyword>
<accession>Q6IG70</accession>
<dbReference type="AlphaFoldDB" id="Q6IG70"/>
<dbReference type="EMBL" id="BK003896">
    <property type="protein sequence ID" value="DAA02594.1"/>
    <property type="molecule type" value="Genomic_DNA"/>
</dbReference>
<gene>
    <name evidence="2" type="ORF">HDC07108</name>
</gene>
<keyword evidence="1" id="KW-0472">Membrane</keyword>
<evidence type="ECO:0000313" key="2">
    <source>
        <dbReference type="EMBL" id="DAA02594.1"/>
    </source>
</evidence>
<feature type="transmembrane region" description="Helical" evidence="1">
    <location>
        <begin position="75"/>
        <end position="97"/>
    </location>
</feature>
<organism evidence="2">
    <name type="scientific">Drosophila melanogaster</name>
    <name type="common">Fruit fly</name>
    <dbReference type="NCBI Taxonomy" id="7227"/>
    <lineage>
        <taxon>Eukaryota</taxon>
        <taxon>Metazoa</taxon>
        <taxon>Ecdysozoa</taxon>
        <taxon>Arthropoda</taxon>
        <taxon>Hexapoda</taxon>
        <taxon>Insecta</taxon>
        <taxon>Pterygota</taxon>
        <taxon>Neoptera</taxon>
        <taxon>Endopterygota</taxon>
        <taxon>Diptera</taxon>
        <taxon>Brachycera</taxon>
        <taxon>Muscomorpha</taxon>
        <taxon>Ephydroidea</taxon>
        <taxon>Drosophilidae</taxon>
        <taxon>Drosophila</taxon>
        <taxon>Sophophora</taxon>
    </lineage>
</organism>
<keyword evidence="1" id="KW-0812">Transmembrane</keyword>
<sequence>MVMGKLPTDGVCRPSSKRSGLTVSVSGPACLSRPFVHFLTDAAASDCGYGCGFGLCQGSQLANVSISCALTVVRVVVAVAVAVVVVVVAVAVAVAIASMKLLTTFVSCPDHTACSRRV</sequence>
<proteinExistence type="predicted"/>
<reference evidence="2" key="1">
    <citation type="journal article" date="2003" name="Genome Biol.">
        <title>An integrated gene annotation and transcriptional profiling approach towards the full gene content of the Drosophila genome.</title>
        <authorList>
            <person name="Hild M."/>
            <person name="Beckmann B."/>
            <person name="Haas S.A."/>
            <person name="Koch B."/>
            <person name="Solovyev V."/>
            <person name="Busold C."/>
            <person name="Fellenberg K."/>
            <person name="Boutros M."/>
            <person name="Vingron M."/>
            <person name="Sauer F."/>
            <person name="Hoheisel J.D."/>
            <person name="Paro R."/>
        </authorList>
    </citation>
    <scope>NUCLEOTIDE SEQUENCE</scope>
</reference>
<name>Q6IG70_DROME</name>
<evidence type="ECO:0000256" key="1">
    <source>
        <dbReference type="SAM" id="Phobius"/>
    </source>
</evidence>
<protein>
    <submittedName>
        <fullName evidence="2">HDC07108</fullName>
    </submittedName>
</protein>